<sequence>MQMLRKKAIILGSSSFIGLGACCYLVYNHSLMLLPILLLLTSAATVCFYRQLQRLSIASLIMENSILTIPVVTVWSNNDRSLPKRKKSALVVVSCFGVLSGNEVYKFNCDGIRLLAVEINRESMFLTFGTEEKKRHIKLLHGLSNKEDIRVIAEKFRYETGVIPVVAGWQEDFK</sequence>
<keyword evidence="1" id="KW-1133">Transmembrane helix</keyword>
<keyword evidence="1" id="KW-0812">Transmembrane</keyword>
<accession>A0A354YVV2</accession>
<evidence type="ECO:0000313" key="3">
    <source>
        <dbReference type="Proteomes" id="UP000263273"/>
    </source>
</evidence>
<dbReference type="AlphaFoldDB" id="A0A354YVV2"/>
<name>A0A354YVV2_9FIRM</name>
<evidence type="ECO:0000256" key="1">
    <source>
        <dbReference type="SAM" id="Phobius"/>
    </source>
</evidence>
<dbReference type="PROSITE" id="PS51257">
    <property type="entry name" value="PROKAR_LIPOPROTEIN"/>
    <property type="match status" value="1"/>
</dbReference>
<evidence type="ECO:0000313" key="2">
    <source>
        <dbReference type="EMBL" id="HBK53498.1"/>
    </source>
</evidence>
<keyword evidence="1" id="KW-0472">Membrane</keyword>
<organism evidence="2 3">
    <name type="scientific">Syntrophomonas wolfei</name>
    <dbReference type="NCBI Taxonomy" id="863"/>
    <lineage>
        <taxon>Bacteria</taxon>
        <taxon>Bacillati</taxon>
        <taxon>Bacillota</taxon>
        <taxon>Clostridia</taxon>
        <taxon>Eubacteriales</taxon>
        <taxon>Syntrophomonadaceae</taxon>
        <taxon>Syntrophomonas</taxon>
    </lineage>
</organism>
<comment type="caution">
    <text evidence="2">The sequence shown here is derived from an EMBL/GenBank/DDBJ whole genome shotgun (WGS) entry which is preliminary data.</text>
</comment>
<proteinExistence type="predicted"/>
<protein>
    <submittedName>
        <fullName evidence="2">Uncharacterized protein</fullName>
    </submittedName>
</protein>
<gene>
    <name evidence="2" type="ORF">DDZ44_06155</name>
</gene>
<feature type="transmembrane region" description="Helical" evidence="1">
    <location>
        <begin position="33"/>
        <end position="52"/>
    </location>
</feature>
<feature type="transmembrane region" description="Helical" evidence="1">
    <location>
        <begin position="9"/>
        <end position="27"/>
    </location>
</feature>
<reference evidence="2 3" key="1">
    <citation type="journal article" date="2018" name="Nat. Biotechnol.">
        <title>A standardized bacterial taxonomy based on genome phylogeny substantially revises the tree of life.</title>
        <authorList>
            <person name="Parks D.H."/>
            <person name="Chuvochina M."/>
            <person name="Waite D.W."/>
            <person name="Rinke C."/>
            <person name="Skarshewski A."/>
            <person name="Chaumeil P.A."/>
            <person name="Hugenholtz P."/>
        </authorList>
    </citation>
    <scope>NUCLEOTIDE SEQUENCE [LARGE SCALE GENOMIC DNA]</scope>
    <source>
        <strain evidence="2">UBA10948</strain>
    </source>
</reference>
<dbReference type="Proteomes" id="UP000263273">
    <property type="component" value="Unassembled WGS sequence"/>
</dbReference>
<dbReference type="EMBL" id="DNZF01000138">
    <property type="protein sequence ID" value="HBK53498.1"/>
    <property type="molecule type" value="Genomic_DNA"/>
</dbReference>